<comment type="catalytic activity">
    <reaction evidence="2">
        <text>dihydroxyacetone phosphate = methylglyoxal + phosphate</text>
        <dbReference type="Rhea" id="RHEA:17937"/>
        <dbReference type="ChEBI" id="CHEBI:17158"/>
        <dbReference type="ChEBI" id="CHEBI:43474"/>
        <dbReference type="ChEBI" id="CHEBI:57642"/>
        <dbReference type="EC" id="4.2.3.3"/>
    </reaction>
</comment>
<dbReference type="PROSITE" id="PS01335">
    <property type="entry name" value="METHYLGLYOXAL_SYNTH"/>
    <property type="match status" value="1"/>
</dbReference>
<dbReference type="GO" id="GO:0008929">
    <property type="term" value="F:methylglyoxal synthase activity"/>
    <property type="evidence" value="ECO:0007669"/>
    <property type="project" value="UniProtKB-UniRule"/>
</dbReference>
<dbReference type="KEGG" id="htq:FRZ44_13460"/>
<dbReference type="Proteomes" id="UP000326202">
    <property type="component" value="Chromosome"/>
</dbReference>
<comment type="similarity">
    <text evidence="1 2">Belongs to the methylglyoxal synthase family.</text>
</comment>
<dbReference type="Pfam" id="PF02142">
    <property type="entry name" value="MGS"/>
    <property type="match status" value="1"/>
</dbReference>
<dbReference type="InterPro" id="IPR004363">
    <property type="entry name" value="Methylgl_synth"/>
</dbReference>
<dbReference type="AlphaFoldDB" id="A0A5J6MEZ9"/>
<keyword evidence="6" id="KW-1185">Reference proteome</keyword>
<feature type="binding site" evidence="2">
    <location>
        <position position="10"/>
    </location>
    <ligand>
        <name>substrate</name>
    </ligand>
</feature>
<comment type="function">
    <text evidence="2">Catalyzes the formation of methylglyoxal from dihydroxyacetone phosphate.</text>
</comment>
<evidence type="ECO:0000256" key="3">
    <source>
        <dbReference type="PIRSR" id="PIRSR006614-1"/>
    </source>
</evidence>
<keyword evidence="2" id="KW-0456">Lyase</keyword>
<evidence type="ECO:0000259" key="4">
    <source>
        <dbReference type="PROSITE" id="PS51855"/>
    </source>
</evidence>
<dbReference type="Gene3D" id="3.40.50.1380">
    <property type="entry name" value="Methylglyoxal synthase-like domain"/>
    <property type="match status" value="1"/>
</dbReference>
<dbReference type="SUPFAM" id="SSF52335">
    <property type="entry name" value="Methylglyoxal synthase-like"/>
    <property type="match status" value="1"/>
</dbReference>
<dbReference type="InterPro" id="IPR011607">
    <property type="entry name" value="MGS-like_dom"/>
</dbReference>
<gene>
    <name evidence="2 5" type="primary">mgsA</name>
    <name evidence="5" type="ORF">FRZ44_13460</name>
</gene>
<dbReference type="RefSeq" id="WP_151176454.1">
    <property type="nucleotide sequence ID" value="NZ_CP042906.1"/>
</dbReference>
<dbReference type="InterPro" id="IPR036914">
    <property type="entry name" value="MGS-like_dom_sf"/>
</dbReference>
<dbReference type="EC" id="4.2.3.3" evidence="2"/>
<comment type="caution">
    <text evidence="2">Lacks conserved residue(s) required for the propagation of feature annotation.</text>
</comment>
<feature type="binding site" evidence="2">
    <location>
        <position position="90"/>
    </location>
    <ligand>
        <name>substrate</name>
    </ligand>
</feature>
<name>A0A5J6MEZ9_9PROT</name>
<feature type="active site" description="Proton donor/acceptor" evidence="2 3">
    <location>
        <position position="63"/>
    </location>
</feature>
<evidence type="ECO:0000256" key="1">
    <source>
        <dbReference type="ARBA" id="ARBA00006287"/>
    </source>
</evidence>
<dbReference type="EMBL" id="CP042906">
    <property type="protein sequence ID" value="QEX16054.1"/>
    <property type="molecule type" value="Genomic_DNA"/>
</dbReference>
<feature type="domain" description="MGS-like" evidence="4">
    <location>
        <begin position="1"/>
        <end position="126"/>
    </location>
</feature>
<dbReference type="PANTHER" id="PTHR30492:SF0">
    <property type="entry name" value="METHYLGLYOXAL SYNTHASE"/>
    <property type="match status" value="1"/>
</dbReference>
<evidence type="ECO:0000313" key="6">
    <source>
        <dbReference type="Proteomes" id="UP000326202"/>
    </source>
</evidence>
<feature type="binding site" evidence="2">
    <location>
        <begin position="57"/>
        <end position="58"/>
    </location>
    <ligand>
        <name>substrate</name>
    </ligand>
</feature>
<accession>A0A5J6MEZ9</accession>
<reference evidence="5 6" key="1">
    <citation type="submission" date="2019-08" db="EMBL/GenBank/DDBJ databases">
        <title>Hyperibacter terrae gen. nov., sp. nov. and Hyperibacter viscosus sp. nov., two new members in the family Rhodospirillaceae isolated from the rhizosphere of Hypericum perforatum.</title>
        <authorList>
            <person name="Noviana Z."/>
        </authorList>
    </citation>
    <scope>NUCLEOTIDE SEQUENCE [LARGE SCALE GENOMIC DNA]</scope>
    <source>
        <strain evidence="5 6">R5913</strain>
    </source>
</reference>
<dbReference type="PROSITE" id="PS51855">
    <property type="entry name" value="MGS"/>
    <property type="match status" value="1"/>
</dbReference>
<dbReference type="GO" id="GO:0019242">
    <property type="term" value="P:methylglyoxal biosynthetic process"/>
    <property type="evidence" value="ECO:0007669"/>
    <property type="project" value="UniProtKB-UniRule"/>
</dbReference>
<dbReference type="InterPro" id="IPR018148">
    <property type="entry name" value="Methylglyoxal_synth_AS"/>
</dbReference>
<dbReference type="GO" id="GO:0005829">
    <property type="term" value="C:cytosol"/>
    <property type="evidence" value="ECO:0007669"/>
    <property type="project" value="TreeGrafter"/>
</dbReference>
<feature type="binding site" evidence="2">
    <location>
        <position position="14"/>
    </location>
    <ligand>
        <name>substrate</name>
    </ligand>
</feature>
<dbReference type="HAMAP" id="MF_00549">
    <property type="entry name" value="Methylglyoxal_synth"/>
    <property type="match status" value="1"/>
</dbReference>
<dbReference type="SMART" id="SM00851">
    <property type="entry name" value="MGS"/>
    <property type="match status" value="1"/>
</dbReference>
<evidence type="ECO:0000256" key="2">
    <source>
        <dbReference type="HAMAP-Rule" id="MF_00549"/>
    </source>
</evidence>
<proteinExistence type="inferred from homology"/>
<protein>
    <recommendedName>
        <fullName evidence="2">Methylglyoxal synthase</fullName>
        <shortName evidence="2">MGS</shortName>
        <ecNumber evidence="2">4.2.3.3</ecNumber>
    </recommendedName>
</protein>
<dbReference type="NCBIfam" id="NF003559">
    <property type="entry name" value="PRK05234.1"/>
    <property type="match status" value="1"/>
</dbReference>
<organism evidence="5 6">
    <name type="scientific">Hypericibacter terrae</name>
    <dbReference type="NCBI Taxonomy" id="2602015"/>
    <lineage>
        <taxon>Bacteria</taxon>
        <taxon>Pseudomonadati</taxon>
        <taxon>Pseudomonadota</taxon>
        <taxon>Alphaproteobacteria</taxon>
        <taxon>Rhodospirillales</taxon>
        <taxon>Dongiaceae</taxon>
        <taxon>Hypericibacter</taxon>
    </lineage>
</organism>
<evidence type="ECO:0000313" key="5">
    <source>
        <dbReference type="EMBL" id="QEX16054.1"/>
    </source>
</evidence>
<dbReference type="NCBIfam" id="TIGR00160">
    <property type="entry name" value="MGSA"/>
    <property type="match status" value="1"/>
</dbReference>
<dbReference type="OrthoDB" id="9787147at2"/>
<dbReference type="PIRSF" id="PIRSF006614">
    <property type="entry name" value="Methylglyox_syn"/>
    <property type="match status" value="1"/>
</dbReference>
<dbReference type="PANTHER" id="PTHR30492">
    <property type="entry name" value="METHYLGLYOXAL SYNTHASE"/>
    <property type="match status" value="1"/>
</dbReference>
<sequence length="126" mass="13534">MALTLALVAHDQKKADMADWVARNHQVLRRHTIISTATTGRIVAEAAVDIKIQTVKSGPWGGDQQIGAMIAEGRIDALIFFPDPLTPMPHDVDVKALLRLALVYDIPCACNPSTADLLVKAGLLGN</sequence>
<dbReference type="CDD" id="cd01422">
    <property type="entry name" value="MGS"/>
    <property type="match status" value="1"/>
</dbReference>